<sequence>MLAGAAACASSQSSSPGNPRFLVGEPYSLGGVWSYPREAHGLEESGLVAVLPDGRRGRPTANGEAYDPAALMAAHRTLQLPSVVRVWNLDTGREVRVRVNDRGPERPGRVIGLSRRAAELLGVRPDEPARVRIAVDAEASRIASAGLPGAEGPRLAIASAPIAAVEREQLAPPPGTRAAAGGGNIAGSRPAMASPAGEVPAPPTGPPARLPEDVVQRGTVPSRLFVDAGAFFRRDLAERRAAAVGGAAEAVGPGRQPQYRVRVGPFVSAGEADRALEAALRRAIPDARIVLD</sequence>
<dbReference type="Proteomes" id="UP001501588">
    <property type="component" value="Unassembled WGS sequence"/>
</dbReference>
<dbReference type="InterPro" id="IPR036680">
    <property type="entry name" value="SPOR-like_sf"/>
</dbReference>
<dbReference type="EC" id="4.2.2.-" evidence="1"/>
<dbReference type="HAMAP" id="MF_02071">
    <property type="entry name" value="RlpA"/>
    <property type="match status" value="1"/>
</dbReference>
<evidence type="ECO:0000313" key="5">
    <source>
        <dbReference type="EMBL" id="GAA0584096.1"/>
    </source>
</evidence>
<feature type="region of interest" description="Disordered" evidence="2">
    <location>
        <begin position="1"/>
        <end position="20"/>
    </location>
</feature>
<dbReference type="Pfam" id="PF05036">
    <property type="entry name" value="SPOR"/>
    <property type="match status" value="1"/>
</dbReference>
<feature type="domain" description="SPOR" evidence="4">
    <location>
        <begin position="223"/>
        <end position="285"/>
    </location>
</feature>
<feature type="region of interest" description="Disordered" evidence="2">
    <location>
        <begin position="172"/>
        <end position="206"/>
    </location>
</feature>
<protein>
    <recommendedName>
        <fullName evidence="1">Endolytic peptidoglycan transglycosylase RlpA</fullName>
        <ecNumber evidence="1">4.2.2.-</ecNumber>
    </recommendedName>
</protein>
<reference evidence="5 6" key="1">
    <citation type="journal article" date="2019" name="Int. J. Syst. Evol. Microbiol.">
        <title>The Global Catalogue of Microorganisms (GCM) 10K type strain sequencing project: providing services to taxonomists for standard genome sequencing and annotation.</title>
        <authorList>
            <consortium name="The Broad Institute Genomics Platform"/>
            <consortium name="The Broad Institute Genome Sequencing Center for Infectious Disease"/>
            <person name="Wu L."/>
            <person name="Ma J."/>
        </authorList>
    </citation>
    <scope>NUCLEOTIDE SEQUENCE [LARGE SCALE GENOMIC DNA]</scope>
    <source>
        <strain evidence="5 6">JCM 9933</strain>
    </source>
</reference>
<dbReference type="Pfam" id="PF03330">
    <property type="entry name" value="DPBB_1"/>
    <property type="match status" value="1"/>
</dbReference>
<keyword evidence="1" id="KW-0961">Cell wall biogenesis/degradation</keyword>
<proteinExistence type="inferred from homology"/>
<dbReference type="PANTHER" id="PTHR34183:SF1">
    <property type="entry name" value="ENDOLYTIC PEPTIDOGLYCAN TRANSGLYCOSYLASE RLPA"/>
    <property type="match status" value="1"/>
</dbReference>
<accession>A0ABN1F725</accession>
<name>A0ABN1F725_9PROT</name>
<evidence type="ECO:0000256" key="2">
    <source>
        <dbReference type="SAM" id="MobiDB-lite"/>
    </source>
</evidence>
<feature type="compositionally biased region" description="Low complexity" evidence="2">
    <location>
        <begin position="1"/>
        <end position="15"/>
    </location>
</feature>
<dbReference type="InterPro" id="IPR009009">
    <property type="entry name" value="RlpA-like_DPBB"/>
</dbReference>
<comment type="function">
    <text evidence="1">Lytic transglycosylase with a strong preference for naked glycan strands that lack stem peptides.</text>
</comment>
<evidence type="ECO:0000313" key="6">
    <source>
        <dbReference type="Proteomes" id="UP001501588"/>
    </source>
</evidence>
<evidence type="ECO:0000259" key="3">
    <source>
        <dbReference type="Pfam" id="PF03330"/>
    </source>
</evidence>
<dbReference type="SUPFAM" id="SSF110997">
    <property type="entry name" value="Sporulation related repeat"/>
    <property type="match status" value="1"/>
</dbReference>
<gene>
    <name evidence="1" type="primary">rlpA</name>
    <name evidence="5" type="ORF">GCM10009416_23150</name>
</gene>
<keyword evidence="1" id="KW-0456">Lyase</keyword>
<comment type="caution">
    <text evidence="5">The sequence shown here is derived from an EMBL/GenBank/DDBJ whole genome shotgun (WGS) entry which is preliminary data.</text>
</comment>
<dbReference type="InterPro" id="IPR007730">
    <property type="entry name" value="SPOR-like_dom"/>
</dbReference>
<dbReference type="PANTHER" id="PTHR34183">
    <property type="entry name" value="ENDOLYTIC PEPTIDOGLYCAN TRANSGLYCOSYLASE RLPA"/>
    <property type="match status" value="1"/>
</dbReference>
<dbReference type="Gene3D" id="2.40.40.10">
    <property type="entry name" value="RlpA-like domain"/>
    <property type="match status" value="1"/>
</dbReference>
<feature type="domain" description="RlpA-like protein double-psi beta-barrel" evidence="3">
    <location>
        <begin position="57"/>
        <end position="131"/>
    </location>
</feature>
<dbReference type="CDD" id="cd22268">
    <property type="entry name" value="DPBB_RlpA-like"/>
    <property type="match status" value="1"/>
</dbReference>
<keyword evidence="6" id="KW-1185">Reference proteome</keyword>
<dbReference type="InterPro" id="IPR036908">
    <property type="entry name" value="RlpA-like_sf"/>
</dbReference>
<comment type="similarity">
    <text evidence="1">Belongs to the RlpA family.</text>
</comment>
<evidence type="ECO:0000256" key="1">
    <source>
        <dbReference type="HAMAP-Rule" id="MF_02071"/>
    </source>
</evidence>
<organism evidence="5 6">
    <name type="scientific">Craurococcus roseus</name>
    <dbReference type="NCBI Taxonomy" id="77585"/>
    <lineage>
        <taxon>Bacteria</taxon>
        <taxon>Pseudomonadati</taxon>
        <taxon>Pseudomonadota</taxon>
        <taxon>Alphaproteobacteria</taxon>
        <taxon>Acetobacterales</taxon>
        <taxon>Acetobacteraceae</taxon>
        <taxon>Craurococcus</taxon>
    </lineage>
</organism>
<evidence type="ECO:0000259" key="4">
    <source>
        <dbReference type="Pfam" id="PF05036"/>
    </source>
</evidence>
<dbReference type="EMBL" id="BAAAFZ010000028">
    <property type="protein sequence ID" value="GAA0584096.1"/>
    <property type="molecule type" value="Genomic_DNA"/>
</dbReference>
<dbReference type="InterPro" id="IPR034718">
    <property type="entry name" value="RlpA"/>
</dbReference>